<gene>
    <name evidence="1" type="ORF">MRATA1EN22A_LOCUS27571</name>
</gene>
<proteinExistence type="predicted"/>
<reference evidence="1" key="1">
    <citation type="submission" date="2023-05" db="EMBL/GenBank/DDBJ databases">
        <authorList>
            <consortium name="ELIXIR-Norway"/>
        </authorList>
    </citation>
    <scope>NUCLEOTIDE SEQUENCE</scope>
</reference>
<reference evidence="1" key="2">
    <citation type="submission" date="2025-03" db="EMBL/GenBank/DDBJ databases">
        <authorList>
            <consortium name="ELIXIR-Norway"/>
            <consortium name="Elixir Norway"/>
        </authorList>
    </citation>
    <scope>NUCLEOTIDE SEQUENCE</scope>
</reference>
<evidence type="ECO:0000313" key="2">
    <source>
        <dbReference type="Proteomes" id="UP001162501"/>
    </source>
</evidence>
<accession>A0AC60A6L7</accession>
<organism evidence="1 2">
    <name type="scientific">Rangifer tarandus platyrhynchus</name>
    <name type="common">Svalbard reindeer</name>
    <dbReference type="NCBI Taxonomy" id="3082113"/>
    <lineage>
        <taxon>Eukaryota</taxon>
        <taxon>Metazoa</taxon>
        <taxon>Chordata</taxon>
        <taxon>Craniata</taxon>
        <taxon>Vertebrata</taxon>
        <taxon>Euteleostomi</taxon>
        <taxon>Mammalia</taxon>
        <taxon>Eutheria</taxon>
        <taxon>Laurasiatheria</taxon>
        <taxon>Artiodactyla</taxon>
        <taxon>Ruminantia</taxon>
        <taxon>Pecora</taxon>
        <taxon>Cervidae</taxon>
        <taxon>Odocoileinae</taxon>
        <taxon>Rangifer</taxon>
    </lineage>
</organism>
<dbReference type="Proteomes" id="UP001162501">
    <property type="component" value="Chromosome 9"/>
</dbReference>
<dbReference type="EMBL" id="OX596093">
    <property type="protein sequence ID" value="CAN0567029.1"/>
    <property type="molecule type" value="Genomic_DNA"/>
</dbReference>
<name>A0AC60A6L7_RANTA</name>
<evidence type="ECO:0000313" key="1">
    <source>
        <dbReference type="EMBL" id="CAN0567029.1"/>
    </source>
</evidence>
<protein>
    <submittedName>
        <fullName evidence="1">Uncharacterized protein</fullName>
    </submittedName>
</protein>
<sequence>MRAEAAPECRLLTHKSGACLVSRLRSNKLLSPLSVSSSFQLPSPPPPGTAPLHAGSGQRTVVQASCSHSPAAPGLGNCVSKARQVGSRR</sequence>